<dbReference type="AlphaFoldDB" id="A0A9P0QPP2"/>
<proteinExistence type="predicted"/>
<keyword evidence="1" id="KW-0472">Membrane</keyword>
<accession>A0A9P0QPP2</accession>
<protein>
    <submittedName>
        <fullName evidence="2">Uncharacterized protein</fullName>
    </submittedName>
</protein>
<organism evidence="2 3">
    <name type="scientific">[Candida] railenensis</name>
    <dbReference type="NCBI Taxonomy" id="45579"/>
    <lineage>
        <taxon>Eukaryota</taxon>
        <taxon>Fungi</taxon>
        <taxon>Dikarya</taxon>
        <taxon>Ascomycota</taxon>
        <taxon>Saccharomycotina</taxon>
        <taxon>Pichiomycetes</taxon>
        <taxon>Debaryomycetaceae</taxon>
        <taxon>Kurtzmaniella</taxon>
    </lineage>
</organism>
<keyword evidence="1" id="KW-0812">Transmembrane</keyword>
<feature type="transmembrane region" description="Helical" evidence="1">
    <location>
        <begin position="68"/>
        <end position="101"/>
    </location>
</feature>
<gene>
    <name evidence="2" type="ORF">CLIB1423_07S03730</name>
</gene>
<evidence type="ECO:0000313" key="2">
    <source>
        <dbReference type="EMBL" id="CAH2352620.1"/>
    </source>
</evidence>
<comment type="caution">
    <text evidence="2">The sequence shown here is derived from an EMBL/GenBank/DDBJ whole genome shotgun (WGS) entry which is preliminary data.</text>
</comment>
<dbReference type="EMBL" id="CAKXYY010000007">
    <property type="protein sequence ID" value="CAH2352620.1"/>
    <property type="molecule type" value="Genomic_DNA"/>
</dbReference>
<sequence>MSKDLLSHIGMFEQDFDLATIARYTKVLYFFSVLIQYVIFYHVVSFLVDLVGPFFPEATLGVKRAVAAGFWDLCIYILVSSTTHLFISLIALGNFFFFLLFF</sequence>
<reference evidence="2" key="1">
    <citation type="submission" date="2022-03" db="EMBL/GenBank/DDBJ databases">
        <authorList>
            <person name="Legras J.-L."/>
            <person name="Devillers H."/>
            <person name="Grondin C."/>
        </authorList>
    </citation>
    <scope>NUCLEOTIDE SEQUENCE</scope>
    <source>
        <strain evidence="2">CLIB 1423</strain>
    </source>
</reference>
<name>A0A9P0QPP2_9ASCO</name>
<evidence type="ECO:0000313" key="3">
    <source>
        <dbReference type="Proteomes" id="UP000837801"/>
    </source>
</evidence>
<feature type="transmembrane region" description="Helical" evidence="1">
    <location>
        <begin position="27"/>
        <end position="48"/>
    </location>
</feature>
<dbReference type="Proteomes" id="UP000837801">
    <property type="component" value="Unassembled WGS sequence"/>
</dbReference>
<keyword evidence="3" id="KW-1185">Reference proteome</keyword>
<keyword evidence="1" id="KW-1133">Transmembrane helix</keyword>
<evidence type="ECO:0000256" key="1">
    <source>
        <dbReference type="SAM" id="Phobius"/>
    </source>
</evidence>